<evidence type="ECO:0000256" key="1">
    <source>
        <dbReference type="ARBA" id="ARBA00006110"/>
    </source>
</evidence>
<dbReference type="GO" id="GO:0032545">
    <property type="term" value="C:CURI complex"/>
    <property type="evidence" value="ECO:0007669"/>
    <property type="project" value="TreeGrafter"/>
</dbReference>
<evidence type="ECO:0000313" key="5">
    <source>
        <dbReference type="EMBL" id="JAG57733.1"/>
    </source>
</evidence>
<feature type="coiled-coil region" evidence="2">
    <location>
        <begin position="252"/>
        <end position="279"/>
    </location>
</feature>
<dbReference type="InterPro" id="IPR035979">
    <property type="entry name" value="RBD_domain_sf"/>
</dbReference>
<dbReference type="InterPro" id="IPR040446">
    <property type="entry name" value="RRP7"/>
</dbReference>
<dbReference type="EMBL" id="GBHO01027481">
    <property type="protein sequence ID" value="JAG16123.1"/>
    <property type="molecule type" value="Transcribed_RNA"/>
</dbReference>
<reference evidence="4" key="2">
    <citation type="submission" date="2014-07" db="EMBL/GenBank/DDBJ databases">
        <authorList>
            <person name="Hull J."/>
        </authorList>
    </citation>
    <scope>NUCLEOTIDE SEQUENCE</scope>
</reference>
<dbReference type="InterPro" id="IPR012677">
    <property type="entry name" value="Nucleotide-bd_a/b_plait_sf"/>
</dbReference>
<dbReference type="GO" id="GO:0000028">
    <property type="term" value="P:ribosomal small subunit assembly"/>
    <property type="evidence" value="ECO:0007669"/>
    <property type="project" value="TreeGrafter"/>
</dbReference>
<accession>A0A0A9XBH4</accession>
<gene>
    <name evidence="4" type="ORF">CM83_53280</name>
</gene>
<dbReference type="SUPFAM" id="SSF54928">
    <property type="entry name" value="RNA-binding domain, RBD"/>
    <property type="match status" value="1"/>
</dbReference>
<dbReference type="GO" id="GO:0034456">
    <property type="term" value="C:UTP-C complex"/>
    <property type="evidence" value="ECO:0007669"/>
    <property type="project" value="TreeGrafter"/>
</dbReference>
<dbReference type="Gene3D" id="3.30.70.330">
    <property type="match status" value="1"/>
</dbReference>
<dbReference type="PANTHER" id="PTHR13191:SF0">
    <property type="entry name" value="RIBOSOMAL RNA-PROCESSING PROTEIN 7 HOMOLOG A-RELATED"/>
    <property type="match status" value="1"/>
</dbReference>
<dbReference type="Pfam" id="PF12923">
    <property type="entry name" value="RRP7"/>
    <property type="match status" value="1"/>
</dbReference>
<comment type="similarity">
    <text evidence="1">Belongs to the RRP7 family.</text>
</comment>
<name>A0A0A9XBH4_LYGHE</name>
<reference evidence="5" key="3">
    <citation type="submission" date="2014-09" db="EMBL/GenBank/DDBJ databases">
        <authorList>
            <person name="Magalhaes I.L.F."/>
            <person name="Oliveira U."/>
            <person name="Santos F.R."/>
            <person name="Vidigal T.H.D.A."/>
            <person name="Brescovit A.D."/>
            <person name="Santos A.J."/>
        </authorList>
    </citation>
    <scope>NUCLEOTIDE SEQUENCE</scope>
</reference>
<evidence type="ECO:0000313" key="4">
    <source>
        <dbReference type="EMBL" id="JAG16123.1"/>
    </source>
</evidence>
<organism evidence="4">
    <name type="scientific">Lygus hesperus</name>
    <name type="common">Western plant bug</name>
    <dbReference type="NCBI Taxonomy" id="30085"/>
    <lineage>
        <taxon>Eukaryota</taxon>
        <taxon>Metazoa</taxon>
        <taxon>Ecdysozoa</taxon>
        <taxon>Arthropoda</taxon>
        <taxon>Hexapoda</taxon>
        <taxon>Insecta</taxon>
        <taxon>Pterygota</taxon>
        <taxon>Neoptera</taxon>
        <taxon>Paraneoptera</taxon>
        <taxon>Hemiptera</taxon>
        <taxon>Heteroptera</taxon>
        <taxon>Panheteroptera</taxon>
        <taxon>Cimicomorpha</taxon>
        <taxon>Miridae</taxon>
        <taxon>Mirini</taxon>
        <taxon>Lygus</taxon>
    </lineage>
</organism>
<dbReference type="EMBL" id="GBRD01008088">
    <property type="protein sequence ID" value="JAG57733.1"/>
    <property type="molecule type" value="Transcribed_RNA"/>
</dbReference>
<dbReference type="AlphaFoldDB" id="A0A0A9XBH4"/>
<dbReference type="InterPro" id="IPR024326">
    <property type="entry name" value="RRP7_C"/>
</dbReference>
<sequence length="285" mass="33648">MTKIKSKEIKKKCKESVQKQSIPSECEGYKVIRLKCYEDSSAIHCVLAKEHSVREKCKEKPEDRTVFLRSVPPFVTKEALIRAFGKFGEIREVYFHPTPCASVPPSNISRFFEDVPPIYGFKVAYVVFAQEEGARNTLLSPADETLILFEKKPTETVLDRWINEYNQRVNIDSEALKKEVDDYMAQYDESKEEMEVKEKQKHEEEEAEDGWVTVTRKSGIPRKESVHKKIMKKQDNRTKKTQLMNFYRFQIRESKMNQLVKLREKFEEDKKKITQLKESRKFKPF</sequence>
<feature type="coiled-coil region" evidence="2">
    <location>
        <begin position="166"/>
        <end position="207"/>
    </location>
</feature>
<dbReference type="PANTHER" id="PTHR13191">
    <property type="entry name" value="RIBOSOMAL RNA PROCESSING PROTEIN 7-RELATED"/>
    <property type="match status" value="1"/>
</dbReference>
<reference evidence="4" key="1">
    <citation type="journal article" date="2014" name="PLoS ONE">
        <title>Transcriptome-Based Identification of ABC Transporters in the Western Tarnished Plant Bug Lygus hesperus.</title>
        <authorList>
            <person name="Hull J.J."/>
            <person name="Chaney K."/>
            <person name="Geib S.M."/>
            <person name="Fabrick J.A."/>
            <person name="Brent C.S."/>
            <person name="Walsh D."/>
            <person name="Lavine L.C."/>
        </authorList>
    </citation>
    <scope>NUCLEOTIDE SEQUENCE</scope>
</reference>
<dbReference type="CDD" id="cd12951">
    <property type="entry name" value="RRP7_Rrp7A"/>
    <property type="match status" value="1"/>
</dbReference>
<keyword evidence="2" id="KW-0175">Coiled coil</keyword>
<proteinExistence type="inferred from homology"/>
<dbReference type="GO" id="GO:0003676">
    <property type="term" value="F:nucleic acid binding"/>
    <property type="evidence" value="ECO:0007669"/>
    <property type="project" value="InterPro"/>
</dbReference>
<protein>
    <recommendedName>
        <fullName evidence="3">Ribosomal RNA-processing protein 7 C-terminal domain-containing protein</fullName>
    </recommendedName>
</protein>
<evidence type="ECO:0000256" key="2">
    <source>
        <dbReference type="SAM" id="Coils"/>
    </source>
</evidence>
<feature type="domain" description="Ribosomal RNA-processing protein 7 C-terminal" evidence="3">
    <location>
        <begin position="171"/>
        <end position="285"/>
    </location>
</feature>
<dbReference type="Gene3D" id="6.10.250.1770">
    <property type="match status" value="1"/>
</dbReference>
<evidence type="ECO:0000259" key="3">
    <source>
        <dbReference type="Pfam" id="PF12923"/>
    </source>
</evidence>
<dbReference type="GO" id="GO:0006364">
    <property type="term" value="P:rRNA processing"/>
    <property type="evidence" value="ECO:0007669"/>
    <property type="project" value="TreeGrafter"/>
</dbReference>